<proteinExistence type="predicted"/>
<gene>
    <name evidence="2" type="ORF">F4553_004920</name>
</gene>
<organism evidence="2 3">
    <name type="scientific">Allocatelliglobosispora scoriae</name>
    <dbReference type="NCBI Taxonomy" id="643052"/>
    <lineage>
        <taxon>Bacteria</taxon>
        <taxon>Bacillati</taxon>
        <taxon>Actinomycetota</taxon>
        <taxon>Actinomycetes</taxon>
        <taxon>Micromonosporales</taxon>
        <taxon>Micromonosporaceae</taxon>
        <taxon>Allocatelliglobosispora</taxon>
    </lineage>
</organism>
<evidence type="ECO:0000313" key="3">
    <source>
        <dbReference type="Proteomes" id="UP000587527"/>
    </source>
</evidence>
<dbReference type="GO" id="GO:0047355">
    <property type="term" value="F:CDP-glycerol glycerophosphotransferase activity"/>
    <property type="evidence" value="ECO:0007669"/>
    <property type="project" value="UniProtKB-EC"/>
</dbReference>
<evidence type="ECO:0000313" key="2">
    <source>
        <dbReference type="EMBL" id="MBB5871541.1"/>
    </source>
</evidence>
<reference evidence="2 3" key="1">
    <citation type="submission" date="2020-08" db="EMBL/GenBank/DDBJ databases">
        <title>Sequencing the genomes of 1000 actinobacteria strains.</title>
        <authorList>
            <person name="Klenk H.-P."/>
        </authorList>
    </citation>
    <scope>NUCLEOTIDE SEQUENCE [LARGE SCALE GENOMIC DNA]</scope>
    <source>
        <strain evidence="2 3">DSM 45362</strain>
    </source>
</reference>
<dbReference type="Proteomes" id="UP000587527">
    <property type="component" value="Unassembled WGS sequence"/>
</dbReference>
<dbReference type="EMBL" id="JACHMN010000002">
    <property type="protein sequence ID" value="MBB5871541.1"/>
    <property type="molecule type" value="Genomic_DNA"/>
</dbReference>
<protein>
    <submittedName>
        <fullName evidence="2">CDP-glycerol glycerophosphotransferase</fullName>
        <ecNumber evidence="2">2.7.8.12</ecNumber>
    </submittedName>
</protein>
<keyword evidence="2" id="KW-0808">Transferase</keyword>
<sequence length="326" mass="36209">MTDMLLSVVIAVHGVEDYLKECLDSILCDLRTDVEVIAVDDASPDGCPALLDSYADPRLRVIHLTANVGLGPARNVGLDAARGRYVWFVDSDDWLPAGAVAEVRAALSTEPDVLLIDHDRVSPRGIHRPSQTSAVLREAIGSVTVADQPSLLRAHTTAWNKVVRRSLLAEAGLRFPPGWYEDLPYSQPLLLAARRIEVLDRVCYHYRTRASGAITRTASDRQFEVFGQYDLLFAKLRPQDEQFRGLLCELMVNQLLVMLGSPERVAADRRHAFFREIVAVTRRHAPASGYPIPPGVIGAKHRMVAWNAYPAYAASRHIFRALKSKP</sequence>
<dbReference type="PANTHER" id="PTHR22916:SF3">
    <property type="entry name" value="UDP-GLCNAC:BETAGAL BETA-1,3-N-ACETYLGLUCOSAMINYLTRANSFERASE-LIKE PROTEIN 1"/>
    <property type="match status" value="1"/>
</dbReference>
<dbReference type="GO" id="GO:0016758">
    <property type="term" value="F:hexosyltransferase activity"/>
    <property type="evidence" value="ECO:0007669"/>
    <property type="project" value="UniProtKB-ARBA"/>
</dbReference>
<dbReference type="EC" id="2.7.8.12" evidence="2"/>
<comment type="caution">
    <text evidence="2">The sequence shown here is derived from an EMBL/GenBank/DDBJ whole genome shotgun (WGS) entry which is preliminary data.</text>
</comment>
<accession>A0A841BXZ0</accession>
<name>A0A841BXZ0_9ACTN</name>
<dbReference type="InterPro" id="IPR029044">
    <property type="entry name" value="Nucleotide-diphossugar_trans"/>
</dbReference>
<keyword evidence="3" id="KW-1185">Reference proteome</keyword>
<dbReference type="CDD" id="cd00761">
    <property type="entry name" value="Glyco_tranf_GTA_type"/>
    <property type="match status" value="1"/>
</dbReference>
<dbReference type="Pfam" id="PF00535">
    <property type="entry name" value="Glycos_transf_2"/>
    <property type="match status" value="1"/>
</dbReference>
<feature type="domain" description="Glycosyltransferase 2-like" evidence="1">
    <location>
        <begin position="7"/>
        <end position="168"/>
    </location>
</feature>
<dbReference type="PANTHER" id="PTHR22916">
    <property type="entry name" value="GLYCOSYLTRANSFERASE"/>
    <property type="match status" value="1"/>
</dbReference>
<dbReference type="AlphaFoldDB" id="A0A841BXZ0"/>
<evidence type="ECO:0000259" key="1">
    <source>
        <dbReference type="Pfam" id="PF00535"/>
    </source>
</evidence>
<dbReference type="Gene3D" id="3.90.550.10">
    <property type="entry name" value="Spore Coat Polysaccharide Biosynthesis Protein SpsA, Chain A"/>
    <property type="match status" value="1"/>
</dbReference>
<dbReference type="InterPro" id="IPR001173">
    <property type="entry name" value="Glyco_trans_2-like"/>
</dbReference>
<dbReference type="SUPFAM" id="SSF53448">
    <property type="entry name" value="Nucleotide-diphospho-sugar transferases"/>
    <property type="match status" value="1"/>
</dbReference>